<feature type="region of interest" description="Disordered" evidence="5">
    <location>
        <begin position="1"/>
        <end position="22"/>
    </location>
</feature>
<feature type="compositionally biased region" description="Basic residues" evidence="5">
    <location>
        <begin position="165"/>
        <end position="174"/>
    </location>
</feature>
<evidence type="ECO:0000256" key="5">
    <source>
        <dbReference type="SAM" id="MobiDB-lite"/>
    </source>
</evidence>
<dbReference type="PANTHER" id="PTHR36985">
    <property type="entry name" value="TRANSLOCATION AND ASSEMBLY MODULE SUBUNIT TAMB"/>
    <property type="match status" value="1"/>
</dbReference>
<dbReference type="InterPro" id="IPR007452">
    <property type="entry name" value="TamB_C"/>
</dbReference>
<feature type="compositionally biased region" description="Polar residues" evidence="5">
    <location>
        <begin position="1578"/>
        <end position="1588"/>
    </location>
</feature>
<keyword evidence="2" id="KW-0812">Transmembrane</keyword>
<organism evidence="7 8">
    <name type="scientific">Polyangium jinanense</name>
    <dbReference type="NCBI Taxonomy" id="2829994"/>
    <lineage>
        <taxon>Bacteria</taxon>
        <taxon>Pseudomonadati</taxon>
        <taxon>Myxococcota</taxon>
        <taxon>Polyangia</taxon>
        <taxon>Polyangiales</taxon>
        <taxon>Polyangiaceae</taxon>
        <taxon>Polyangium</taxon>
    </lineage>
</organism>
<dbReference type="RefSeq" id="WP_272426739.1">
    <property type="nucleotide sequence ID" value="NZ_JAGTJJ010000022.1"/>
</dbReference>
<feature type="region of interest" description="Disordered" evidence="5">
    <location>
        <begin position="1566"/>
        <end position="1589"/>
    </location>
</feature>
<accession>A0A9X3XAX2</accession>
<dbReference type="GO" id="GO:0009306">
    <property type="term" value="P:protein secretion"/>
    <property type="evidence" value="ECO:0007669"/>
    <property type="project" value="InterPro"/>
</dbReference>
<name>A0A9X3XAX2_9BACT</name>
<dbReference type="EMBL" id="JAGTJJ010000022">
    <property type="protein sequence ID" value="MDC3984686.1"/>
    <property type="molecule type" value="Genomic_DNA"/>
</dbReference>
<evidence type="ECO:0000259" key="6">
    <source>
        <dbReference type="Pfam" id="PF04357"/>
    </source>
</evidence>
<sequence length="1630" mass="172779">MASSAPADRDSPSKAAPRRPGRVRRALATGAATLGLCVVFTGSAALAVGLHLDVGPFRRLARDVANQALGSLFEGKIVISEIDHLALDEVSVRSAVTLDPHGTEIIRANHIHGSFDLLAFARASLFGTGERKLAFPHIRIEEAEVVLDRGPDQRLGIETAFKPRPTPKKPKKPKKPGEVDRASEQPTTVALERIEIGHAHVRGQVAPPRALDADVTRLLASVHVTPRGVAVDVEQTGIRERTLAHVPLAGTVDYHLHIDTPPEATTTNATPDPTSPAAVMRMWSSFAGHAGPVEVLARASLEGAHVSAAVELPRAEPADLRQLVPDLPLRDRVSAKVTLEGDAPSFEVEGRLDVTPAERSPGSVALRGKLDVTRGARLALDVTADDVDPRMFVDGLPEANVDMNARLVLDTNPALRLVAEARTEPMVVQEQPVPAADVHLVYDHGELEGRVTLHEQGAPTSGSFVVRPGGAVRFEAETFVASLESAPRLAGPATGSARVHVEGAIQAGKIDARATGSVHELHAKGGVSLERGRVEGRIRGPFEKLDVEATLEGEGFFAGGRGADKVTAHVRGPVTAPKVEARLEGGDVGELEASARIETKEKSAREVALRLSREGEQIEGKAKRVALEGGALAIEGLTAEGPGVGSLGGTLAVDGRELTGKLKGEGVDLGRLGRLLDLDRNLRGLADVDVALTRTRDGRKGHVHLQVEDATFSAGGLPITGASGSLVATFDGSRGAMDGTFRLVDRDKSGAEDACNGSIAEVRISGAEGNLRGPLLDPGTWARLTGSARVDAPDWDLRCIARRLPVALVLSEVSGRLGTSFAIERPAGQRFVSVRDLDVRTRGLVVAGPVGFGEDKPAWESRSMDVAASGSLNGATGATDVTLSLLDTSTMVELATHVDLDLPTLVDDPKKRRASLLASRGTAELTIPRRTVRSFQTLPSVLRDALPPIRGAIALSASASGTLEKPAIRVNARGFGLAHDARTLGPSPWAFPVDIDATATYDASKATLRAAVRKDARELALVEANADVDLAALRAGRAIKPRGSARATLRDLPLELIPFFADRDVAGRVSGVLRFDQRGDEPEAAGRLEVSGLELGSQSSFDRATLELSIGNPGGAGKPARGVAQLELVGRGGGRIDATGYAGVDWQGIAPQIDATRPADLLLKANRFRLASLTPLVSGTLSRLDGTLDGDLRVGLHRFGEDDGRIEANMEVRNGVFHVPQIGQEFKNTRVSIRTTDKGELRFDDLRAEGISGAVEGSAIVHMKGLAFQEAHGELRIGRDEELPVTFEGVPLGHAHGRIVLAAEREGREVSLTVSVPQLHLALPASSTRGVQSLDANPDVAVSHALGPPKEERPKDALAYLITFELGDIRIEGMGADLELTGGSAPPRVALTDETRLSGDVEIGRGSFEIVGKKFEIERGLVRLRPEEAGNPYVNVTARWDAPDGTRVFVDYVGDLKPITEQKLRFRSSPPMSQQAILSMILIGESPESKSDTQSQATAQSSPRAADVAAGVVGGEIASAQINAILSQIAPLRGLSTRVGTTEAGRLRTTVIYELGDTVTAQASYEGSPASSRLEGIQSPTGTTQGTENRTELNLDWRFKRNWALRGSFGFGGINQQPSSGLDLFWQYRY</sequence>
<evidence type="ECO:0000256" key="1">
    <source>
        <dbReference type="ARBA" id="ARBA00004167"/>
    </source>
</evidence>
<reference evidence="7 8" key="1">
    <citation type="submission" date="2021-04" db="EMBL/GenBank/DDBJ databases">
        <title>Genome analysis of Polyangium sp.</title>
        <authorList>
            <person name="Li Y."/>
            <person name="Wang J."/>
        </authorList>
    </citation>
    <scope>NUCLEOTIDE SEQUENCE [LARGE SCALE GENOMIC DNA]</scope>
    <source>
        <strain evidence="7 8">SDU14</strain>
    </source>
</reference>
<gene>
    <name evidence="7" type="ORF">KEG57_29665</name>
</gene>
<dbReference type="PANTHER" id="PTHR36985:SF1">
    <property type="entry name" value="TRANSLOCATION AND ASSEMBLY MODULE SUBUNIT TAMB"/>
    <property type="match status" value="1"/>
</dbReference>
<keyword evidence="3" id="KW-1133">Transmembrane helix</keyword>
<evidence type="ECO:0000256" key="3">
    <source>
        <dbReference type="ARBA" id="ARBA00022989"/>
    </source>
</evidence>
<keyword evidence="4" id="KW-0472">Membrane</keyword>
<comment type="subcellular location">
    <subcellularLocation>
        <location evidence="1">Membrane</location>
        <topology evidence="1">Single-pass membrane protein</topology>
    </subcellularLocation>
</comment>
<feature type="region of interest" description="Disordered" evidence="5">
    <location>
        <begin position="156"/>
        <end position="186"/>
    </location>
</feature>
<evidence type="ECO:0000256" key="4">
    <source>
        <dbReference type="ARBA" id="ARBA00023136"/>
    </source>
</evidence>
<protein>
    <submittedName>
        <fullName evidence="7">Translocation/assembly module TamB domain-containing protein</fullName>
    </submittedName>
</protein>
<dbReference type="GO" id="GO:0005886">
    <property type="term" value="C:plasma membrane"/>
    <property type="evidence" value="ECO:0007669"/>
    <property type="project" value="InterPro"/>
</dbReference>
<proteinExistence type="predicted"/>
<evidence type="ECO:0000256" key="2">
    <source>
        <dbReference type="ARBA" id="ARBA00022692"/>
    </source>
</evidence>
<feature type="domain" description="Translocation and assembly module TamB C-terminal" evidence="6">
    <location>
        <begin position="1297"/>
        <end position="1630"/>
    </location>
</feature>
<dbReference type="Proteomes" id="UP001151081">
    <property type="component" value="Unassembled WGS sequence"/>
</dbReference>
<evidence type="ECO:0000313" key="8">
    <source>
        <dbReference type="Proteomes" id="UP001151081"/>
    </source>
</evidence>
<dbReference type="GO" id="GO:0097347">
    <property type="term" value="C:TAM protein secretion complex"/>
    <property type="evidence" value="ECO:0007669"/>
    <property type="project" value="TreeGrafter"/>
</dbReference>
<keyword evidence="8" id="KW-1185">Reference proteome</keyword>
<dbReference type="Pfam" id="PF04357">
    <property type="entry name" value="TamB"/>
    <property type="match status" value="1"/>
</dbReference>
<evidence type="ECO:0000313" key="7">
    <source>
        <dbReference type="EMBL" id="MDC3984686.1"/>
    </source>
</evidence>
<comment type="caution">
    <text evidence="7">The sequence shown here is derived from an EMBL/GenBank/DDBJ whole genome shotgun (WGS) entry which is preliminary data.</text>
</comment>